<keyword evidence="4" id="KW-0808">Transferase</keyword>
<evidence type="ECO:0000256" key="6">
    <source>
        <dbReference type="ARBA" id="ARBA00022989"/>
    </source>
</evidence>
<feature type="transmembrane region" description="Helical" evidence="8">
    <location>
        <begin position="381"/>
        <end position="400"/>
    </location>
</feature>
<evidence type="ECO:0000259" key="9">
    <source>
        <dbReference type="Pfam" id="PF13231"/>
    </source>
</evidence>
<evidence type="ECO:0000256" key="1">
    <source>
        <dbReference type="ARBA" id="ARBA00004651"/>
    </source>
</evidence>
<feature type="transmembrane region" description="Helical" evidence="8">
    <location>
        <begin position="240"/>
        <end position="259"/>
    </location>
</feature>
<evidence type="ECO:0000256" key="2">
    <source>
        <dbReference type="ARBA" id="ARBA00022475"/>
    </source>
</evidence>
<dbReference type="eggNOG" id="COG5305">
    <property type="taxonomic scope" value="Bacteria"/>
</dbReference>
<dbReference type="PATRIC" id="fig|1173027.3.peg.1998"/>
<feature type="transmembrane region" description="Helical" evidence="8">
    <location>
        <begin position="420"/>
        <end position="442"/>
    </location>
</feature>
<dbReference type="HOGENOM" id="CLU_037292_0_0_3"/>
<evidence type="ECO:0000313" key="10">
    <source>
        <dbReference type="EMBL" id="AFZ17666.1"/>
    </source>
</evidence>
<feature type="transmembrane region" description="Helical" evidence="8">
    <location>
        <begin position="119"/>
        <end position="140"/>
    </location>
</feature>
<dbReference type="InterPro" id="IPR038731">
    <property type="entry name" value="RgtA/B/C-like"/>
</dbReference>
<dbReference type="GO" id="GO:0005886">
    <property type="term" value="C:plasma membrane"/>
    <property type="evidence" value="ECO:0007669"/>
    <property type="project" value="UniProtKB-SubCell"/>
</dbReference>
<gene>
    <name evidence="10" type="ORF">Mic7113_1809</name>
</gene>
<keyword evidence="6 8" id="KW-1133">Transmembrane helix</keyword>
<accession>K9WCY4</accession>
<evidence type="ECO:0000256" key="7">
    <source>
        <dbReference type="ARBA" id="ARBA00023136"/>
    </source>
</evidence>
<feature type="transmembrane region" description="Helical" evidence="8">
    <location>
        <begin position="174"/>
        <end position="192"/>
    </location>
</feature>
<dbReference type="Pfam" id="PF13231">
    <property type="entry name" value="PMT_2"/>
    <property type="match status" value="1"/>
</dbReference>
<feature type="transmembrane region" description="Helical" evidence="8">
    <location>
        <begin position="198"/>
        <end position="220"/>
    </location>
</feature>
<comment type="subcellular location">
    <subcellularLocation>
        <location evidence="1">Cell membrane</location>
        <topology evidence="1">Multi-pass membrane protein</topology>
    </subcellularLocation>
</comment>
<sequence>MANKPNHLIESRLRYIPWFRYFIVVLLLLGIFFRFYNLDRKNYWNDEVYTSLRISGYTKAELLKQVTNRAIASPEWQKYQRFTPEKNWGNVLDSLIEDVHPPLYIPLVRLWAMTFGSSVWVIRSLSAVFSILAFPCLYWLCLELFESPQVGWVAIALMAVSPFHVLYAQEARQYSLWTVTILLSNASLLWAIRHKNKLGWVMYGATVALGFYTHYFALFVQIAHGIYIAAIEGIRRGKTFIAYLFACFGGILIGLPWLLVAEKFGGAEYTARKVPFFTIPQRWALNISSLFFDAQIDYRQQLFDVCFNDGFQLRCNDVQLQWTSLSTYLVLLIVILVGYSLYFLYRQSPMRVWVFVFSLIGAEVLFLLLPDLVFRGQRSTIGRYLIPCYIGIQIAVAYFFTVKITNKFIQKWQQKLWKSILIVLISLGILSCAISSQAQTWWIKYSSYYEPQVGEIINRAVTPIVVVEDPIRLMGLSYLVAPQVKFQRIDTNSPEILSGFSDTFLYRPSQQLRQELEQKQHYKLQPVYEQGYLWRIENSPS</sequence>
<dbReference type="GO" id="GO:0009103">
    <property type="term" value="P:lipopolysaccharide biosynthetic process"/>
    <property type="evidence" value="ECO:0007669"/>
    <property type="project" value="UniProtKB-ARBA"/>
</dbReference>
<dbReference type="PANTHER" id="PTHR33908">
    <property type="entry name" value="MANNOSYLTRANSFERASE YKCB-RELATED"/>
    <property type="match status" value="1"/>
</dbReference>
<reference evidence="10 11" key="1">
    <citation type="submission" date="2012-06" db="EMBL/GenBank/DDBJ databases">
        <title>Finished chromosome of genome of Microcoleus sp. PCC 7113.</title>
        <authorList>
            <consortium name="US DOE Joint Genome Institute"/>
            <person name="Gugger M."/>
            <person name="Coursin T."/>
            <person name="Rippka R."/>
            <person name="Tandeau De Marsac N."/>
            <person name="Huntemann M."/>
            <person name="Wei C.-L."/>
            <person name="Han J."/>
            <person name="Detter J.C."/>
            <person name="Han C."/>
            <person name="Tapia R."/>
            <person name="Chen A."/>
            <person name="Kyrpides N."/>
            <person name="Mavromatis K."/>
            <person name="Markowitz V."/>
            <person name="Szeto E."/>
            <person name="Ivanova N."/>
            <person name="Pagani I."/>
            <person name="Pati A."/>
            <person name="Goodwin L."/>
            <person name="Nordberg H.P."/>
            <person name="Cantor M.N."/>
            <person name="Hua S.X."/>
            <person name="Woyke T."/>
            <person name="Kerfeld C.A."/>
        </authorList>
    </citation>
    <scope>NUCLEOTIDE SEQUENCE [LARGE SCALE GENOMIC DNA]</scope>
    <source>
        <strain evidence="10 11">PCC 7113</strain>
    </source>
</reference>
<dbReference type="PANTHER" id="PTHR33908:SF11">
    <property type="entry name" value="MEMBRANE PROTEIN"/>
    <property type="match status" value="1"/>
</dbReference>
<dbReference type="GO" id="GO:0016763">
    <property type="term" value="F:pentosyltransferase activity"/>
    <property type="evidence" value="ECO:0007669"/>
    <property type="project" value="TreeGrafter"/>
</dbReference>
<feature type="domain" description="Glycosyltransferase RgtA/B/C/D-like" evidence="9">
    <location>
        <begin position="100"/>
        <end position="258"/>
    </location>
</feature>
<dbReference type="KEGG" id="mic:Mic7113_1809"/>
<feature type="transmembrane region" description="Helical" evidence="8">
    <location>
        <begin position="152"/>
        <end position="167"/>
    </location>
</feature>
<feature type="transmembrane region" description="Helical" evidence="8">
    <location>
        <begin position="325"/>
        <end position="345"/>
    </location>
</feature>
<dbReference type="STRING" id="1173027.Mic7113_1809"/>
<evidence type="ECO:0000313" key="11">
    <source>
        <dbReference type="Proteomes" id="UP000010471"/>
    </source>
</evidence>
<keyword evidence="5 8" id="KW-0812">Transmembrane</keyword>
<dbReference type="Proteomes" id="UP000010471">
    <property type="component" value="Chromosome"/>
</dbReference>
<feature type="transmembrane region" description="Helical" evidence="8">
    <location>
        <begin position="18"/>
        <end position="36"/>
    </location>
</feature>
<dbReference type="InterPro" id="IPR050297">
    <property type="entry name" value="LipidA_mod_glycosyltrf_83"/>
</dbReference>
<proteinExistence type="predicted"/>
<keyword evidence="11" id="KW-1185">Reference proteome</keyword>
<protein>
    <submittedName>
        <fullName evidence="10">Putative membrane protein</fullName>
    </submittedName>
</protein>
<keyword evidence="2" id="KW-1003">Cell membrane</keyword>
<dbReference type="OrthoDB" id="495800at2"/>
<feature type="transmembrane region" description="Helical" evidence="8">
    <location>
        <begin position="352"/>
        <end position="369"/>
    </location>
</feature>
<dbReference type="AlphaFoldDB" id="K9WCY4"/>
<evidence type="ECO:0000256" key="8">
    <source>
        <dbReference type="SAM" id="Phobius"/>
    </source>
</evidence>
<name>K9WCY4_9CYAN</name>
<evidence type="ECO:0000256" key="4">
    <source>
        <dbReference type="ARBA" id="ARBA00022679"/>
    </source>
</evidence>
<evidence type="ECO:0000256" key="3">
    <source>
        <dbReference type="ARBA" id="ARBA00022676"/>
    </source>
</evidence>
<organism evidence="10 11">
    <name type="scientific">Allocoleopsis franciscana PCC 7113</name>
    <dbReference type="NCBI Taxonomy" id="1173027"/>
    <lineage>
        <taxon>Bacteria</taxon>
        <taxon>Bacillati</taxon>
        <taxon>Cyanobacteriota</taxon>
        <taxon>Cyanophyceae</taxon>
        <taxon>Coleofasciculales</taxon>
        <taxon>Coleofasciculaceae</taxon>
        <taxon>Allocoleopsis</taxon>
        <taxon>Allocoleopsis franciscana</taxon>
    </lineage>
</organism>
<dbReference type="EMBL" id="CP003630">
    <property type="protein sequence ID" value="AFZ17666.1"/>
    <property type="molecule type" value="Genomic_DNA"/>
</dbReference>
<keyword evidence="3" id="KW-0328">Glycosyltransferase</keyword>
<evidence type="ECO:0000256" key="5">
    <source>
        <dbReference type="ARBA" id="ARBA00022692"/>
    </source>
</evidence>
<keyword evidence="7 8" id="KW-0472">Membrane</keyword>
<dbReference type="RefSeq" id="WP_015181818.1">
    <property type="nucleotide sequence ID" value="NC_019738.1"/>
</dbReference>